<evidence type="ECO:0000313" key="1">
    <source>
        <dbReference type="EMBL" id="ODN42931.1"/>
    </source>
</evidence>
<evidence type="ECO:0008006" key="3">
    <source>
        <dbReference type="Google" id="ProtNLM"/>
    </source>
</evidence>
<reference evidence="1 2" key="1">
    <citation type="submission" date="2016-08" db="EMBL/GenBank/DDBJ databases">
        <title>Draft genome sequence of Candidatus Piscirickettsia litoralis, from seawater.</title>
        <authorList>
            <person name="Wan X."/>
            <person name="Lee A.J."/>
            <person name="Hou S."/>
            <person name="Donachie S.P."/>
        </authorList>
    </citation>
    <scope>NUCLEOTIDE SEQUENCE [LARGE SCALE GENOMIC DNA]</scope>
    <source>
        <strain evidence="1 2">Y2</strain>
    </source>
</reference>
<organism evidence="1 2">
    <name type="scientific">Piscirickettsia litoralis</name>
    <dbReference type="NCBI Taxonomy" id="1891921"/>
    <lineage>
        <taxon>Bacteria</taxon>
        <taxon>Pseudomonadati</taxon>
        <taxon>Pseudomonadota</taxon>
        <taxon>Gammaproteobacteria</taxon>
        <taxon>Thiotrichales</taxon>
        <taxon>Piscirickettsiaceae</taxon>
        <taxon>Piscirickettsia</taxon>
    </lineage>
</organism>
<proteinExistence type="predicted"/>
<dbReference type="EMBL" id="MDTU01000001">
    <property type="protein sequence ID" value="ODN42931.1"/>
    <property type="molecule type" value="Genomic_DNA"/>
</dbReference>
<dbReference type="Pfam" id="PF07209">
    <property type="entry name" value="DUF1415"/>
    <property type="match status" value="1"/>
</dbReference>
<dbReference type="Proteomes" id="UP000094329">
    <property type="component" value="Unassembled WGS sequence"/>
</dbReference>
<protein>
    <recommendedName>
        <fullName evidence="3">DUF1415 domain-containing protein</fullName>
    </recommendedName>
</protein>
<comment type="caution">
    <text evidence="1">The sequence shown here is derived from an EMBL/GenBank/DDBJ whole genome shotgun (WGS) entry which is preliminary data.</text>
</comment>
<name>A0ABX3A249_9GAMM</name>
<dbReference type="RefSeq" id="WP_069312727.1">
    <property type="nucleotide sequence ID" value="NZ_MDTU01000001.1"/>
</dbReference>
<evidence type="ECO:0000313" key="2">
    <source>
        <dbReference type="Proteomes" id="UP000094329"/>
    </source>
</evidence>
<gene>
    <name evidence="1" type="ORF">BGC07_08345</name>
</gene>
<dbReference type="InterPro" id="IPR009858">
    <property type="entry name" value="DUF1415"/>
</dbReference>
<sequence length="190" mass="21764">MTHYNSDHLITATQNWLEQVIIGHNFCPFAVREFKRNSIRYLVNTDKKIAAMLETLVLECKYLDTHPQTETTLVIFSTGVSQFERFLDLLDLANALLIKQGYEGIYQLASFHPDYCFADADLDDPANYTNRSPYPTLHLIREASLERVLEKVAAPAAIPERNISHARELGLNAMQLMLKNCYSHDDDNNE</sequence>
<accession>A0ABX3A249</accession>
<keyword evidence="2" id="KW-1185">Reference proteome</keyword>